<evidence type="ECO:0000313" key="2">
    <source>
        <dbReference type="EMBL" id="OYO13306.1"/>
    </source>
</evidence>
<dbReference type="GO" id="GO:0051131">
    <property type="term" value="P:chaperone-mediated protein complex assembly"/>
    <property type="evidence" value="ECO:0007669"/>
    <property type="project" value="InterPro"/>
</dbReference>
<dbReference type="EMBL" id="NMVO01000013">
    <property type="protein sequence ID" value="OYO13306.1"/>
    <property type="molecule type" value="Genomic_DNA"/>
</dbReference>
<dbReference type="Pfam" id="PF02613">
    <property type="entry name" value="Nitrate_red_del"/>
    <property type="match status" value="1"/>
</dbReference>
<dbReference type="GO" id="GO:0042128">
    <property type="term" value="P:nitrate assimilation"/>
    <property type="evidence" value="ECO:0007669"/>
    <property type="project" value="UniProtKB-KW"/>
</dbReference>
<dbReference type="InterPro" id="IPR003765">
    <property type="entry name" value="NO3_reductase_chaperone_NarJ"/>
</dbReference>
<dbReference type="AlphaFoldDB" id="A0A255GFK3"/>
<evidence type="ECO:0000256" key="1">
    <source>
        <dbReference type="ARBA" id="ARBA00023063"/>
    </source>
</evidence>
<proteinExistence type="predicted"/>
<gene>
    <name evidence="2" type="primary">narJ</name>
    <name evidence="2" type="ORF">CGZ94_09965</name>
</gene>
<dbReference type="OrthoDB" id="4307003at2"/>
<accession>A0A255GFK3</accession>
<comment type="caution">
    <text evidence="2">The sequence shown here is derived from an EMBL/GenBank/DDBJ whole genome shotgun (WGS) entry which is preliminary data.</text>
</comment>
<name>A0A255GFK3_9ACTN</name>
<dbReference type="InterPro" id="IPR020945">
    <property type="entry name" value="DMSO/NO3_reduct_chaperone"/>
</dbReference>
<dbReference type="Gene3D" id="1.10.3480.10">
    <property type="entry name" value="TorD-like"/>
    <property type="match status" value="1"/>
</dbReference>
<sequence>MNATMVYAAAAACLRHPDEQLLAALPTIARAADQAGAAELFAPLLAHLGGHSLTELQACHAQEFDLSRRHALHLTYWTDGDTRRRGESLLRFKKAYRDSGLLVDLAGELPDHLPMVLEFAVQLPEQGFQLLQQSRPSLELLRLALRDDELPHAGVLTAICATLPGRSPEDRLSVSRMAGVPEQPPSESVGLAPYGTRLPLITEELS</sequence>
<dbReference type="GO" id="GO:0016530">
    <property type="term" value="F:metallochaperone activity"/>
    <property type="evidence" value="ECO:0007669"/>
    <property type="project" value="TreeGrafter"/>
</dbReference>
<keyword evidence="3" id="KW-1185">Reference proteome</keyword>
<evidence type="ECO:0000313" key="3">
    <source>
        <dbReference type="Proteomes" id="UP000215896"/>
    </source>
</evidence>
<dbReference type="NCBIfam" id="TIGR00684">
    <property type="entry name" value="narJ"/>
    <property type="match status" value="1"/>
</dbReference>
<dbReference type="RefSeq" id="WP_094405553.1">
    <property type="nucleotide sequence ID" value="NZ_NMVO01000013.1"/>
</dbReference>
<dbReference type="PANTHER" id="PTHR43680:SF2">
    <property type="entry name" value="NITRATE REDUCTASE MOLYBDENUM COFACTOR ASSEMBLY CHAPERONE NARJ"/>
    <property type="match status" value="1"/>
</dbReference>
<keyword evidence="1" id="KW-0534">Nitrate assimilation</keyword>
<reference evidence="2 3" key="1">
    <citation type="submission" date="2017-07" db="EMBL/GenBank/DDBJ databases">
        <title>Draft whole genome sequences of clinical Proprionibacteriaceae strains.</title>
        <authorList>
            <person name="Bernier A.-M."/>
            <person name="Bernard K."/>
            <person name="Domingo M.-C."/>
        </authorList>
    </citation>
    <scope>NUCLEOTIDE SEQUENCE [LARGE SCALE GENOMIC DNA]</scope>
    <source>
        <strain evidence="2 3">NML 030167</strain>
    </source>
</reference>
<dbReference type="InterPro" id="IPR036411">
    <property type="entry name" value="TorD-like_sf"/>
</dbReference>
<dbReference type="GO" id="GO:0051082">
    <property type="term" value="F:unfolded protein binding"/>
    <property type="evidence" value="ECO:0007669"/>
    <property type="project" value="InterPro"/>
</dbReference>
<dbReference type="Proteomes" id="UP000215896">
    <property type="component" value="Unassembled WGS sequence"/>
</dbReference>
<dbReference type="PANTHER" id="PTHR43680">
    <property type="entry name" value="NITRATE REDUCTASE MOLYBDENUM COFACTOR ASSEMBLY CHAPERONE"/>
    <property type="match status" value="1"/>
</dbReference>
<protein>
    <submittedName>
        <fullName evidence="2">Nitrate reductase molybdenum cofactor assembly chaperone</fullName>
    </submittedName>
</protein>
<dbReference type="SUPFAM" id="SSF89155">
    <property type="entry name" value="TorD-like"/>
    <property type="match status" value="1"/>
</dbReference>
<organism evidence="2 3">
    <name type="scientific">Enemella evansiae</name>
    <dbReference type="NCBI Taxonomy" id="2016499"/>
    <lineage>
        <taxon>Bacteria</taxon>
        <taxon>Bacillati</taxon>
        <taxon>Actinomycetota</taxon>
        <taxon>Actinomycetes</taxon>
        <taxon>Propionibacteriales</taxon>
        <taxon>Propionibacteriaceae</taxon>
        <taxon>Enemella</taxon>
    </lineage>
</organism>